<dbReference type="EMBL" id="GBRH01241309">
    <property type="protein sequence ID" value="JAD56586.1"/>
    <property type="molecule type" value="Transcribed_RNA"/>
</dbReference>
<name>A0A0A9AZR6_ARUDO</name>
<sequence length="40" mass="4610">MVACNGLFLTLLLFIIILTILDIVYRCWYTFLILLCNAVS</sequence>
<proteinExistence type="predicted"/>
<accession>A0A0A9AZR6</accession>
<evidence type="ECO:0000256" key="1">
    <source>
        <dbReference type="SAM" id="Phobius"/>
    </source>
</evidence>
<protein>
    <submittedName>
        <fullName evidence="2">Uncharacterized protein</fullName>
    </submittedName>
</protein>
<evidence type="ECO:0000313" key="2">
    <source>
        <dbReference type="EMBL" id="JAD56586.1"/>
    </source>
</evidence>
<keyword evidence="1" id="KW-1133">Transmembrane helix</keyword>
<keyword evidence="1" id="KW-0812">Transmembrane</keyword>
<reference evidence="2" key="2">
    <citation type="journal article" date="2015" name="Data Brief">
        <title>Shoot transcriptome of the giant reed, Arundo donax.</title>
        <authorList>
            <person name="Barrero R.A."/>
            <person name="Guerrero F.D."/>
            <person name="Moolhuijzen P."/>
            <person name="Goolsby J.A."/>
            <person name="Tidwell J."/>
            <person name="Bellgard S.E."/>
            <person name="Bellgard M.I."/>
        </authorList>
    </citation>
    <scope>NUCLEOTIDE SEQUENCE</scope>
    <source>
        <tissue evidence="2">Shoot tissue taken approximately 20 cm above the soil surface</tissue>
    </source>
</reference>
<organism evidence="2">
    <name type="scientific">Arundo donax</name>
    <name type="common">Giant reed</name>
    <name type="synonym">Donax arundinaceus</name>
    <dbReference type="NCBI Taxonomy" id="35708"/>
    <lineage>
        <taxon>Eukaryota</taxon>
        <taxon>Viridiplantae</taxon>
        <taxon>Streptophyta</taxon>
        <taxon>Embryophyta</taxon>
        <taxon>Tracheophyta</taxon>
        <taxon>Spermatophyta</taxon>
        <taxon>Magnoliopsida</taxon>
        <taxon>Liliopsida</taxon>
        <taxon>Poales</taxon>
        <taxon>Poaceae</taxon>
        <taxon>PACMAD clade</taxon>
        <taxon>Arundinoideae</taxon>
        <taxon>Arundineae</taxon>
        <taxon>Arundo</taxon>
    </lineage>
</organism>
<dbReference type="AlphaFoldDB" id="A0A0A9AZR6"/>
<reference evidence="2" key="1">
    <citation type="submission" date="2014-09" db="EMBL/GenBank/DDBJ databases">
        <authorList>
            <person name="Magalhaes I.L.F."/>
            <person name="Oliveira U."/>
            <person name="Santos F.R."/>
            <person name="Vidigal T.H.D.A."/>
            <person name="Brescovit A.D."/>
            <person name="Santos A.J."/>
        </authorList>
    </citation>
    <scope>NUCLEOTIDE SEQUENCE</scope>
    <source>
        <tissue evidence="2">Shoot tissue taken approximately 20 cm above the soil surface</tissue>
    </source>
</reference>
<keyword evidence="1" id="KW-0472">Membrane</keyword>
<feature type="transmembrane region" description="Helical" evidence="1">
    <location>
        <begin position="6"/>
        <end position="25"/>
    </location>
</feature>